<dbReference type="Proteomes" id="UP000198906">
    <property type="component" value="Unassembled WGS sequence"/>
</dbReference>
<organism evidence="5 6">
    <name type="scientific">Micromonospora inyonensis</name>
    <dbReference type="NCBI Taxonomy" id="47866"/>
    <lineage>
        <taxon>Bacteria</taxon>
        <taxon>Bacillati</taxon>
        <taxon>Actinomycetota</taxon>
        <taxon>Actinomycetes</taxon>
        <taxon>Micromonosporales</taxon>
        <taxon>Micromonosporaceae</taxon>
        <taxon>Micromonospora</taxon>
    </lineage>
</organism>
<dbReference type="EMBL" id="FMHU01000002">
    <property type="protein sequence ID" value="SCL26987.1"/>
    <property type="molecule type" value="Genomic_DNA"/>
</dbReference>
<dbReference type="SMART" id="SM00822">
    <property type="entry name" value="PKS_KR"/>
    <property type="match status" value="1"/>
</dbReference>
<name>A0A1C6SC53_9ACTN</name>
<dbReference type="InterPro" id="IPR036291">
    <property type="entry name" value="NAD(P)-bd_dom_sf"/>
</dbReference>
<evidence type="ECO:0000256" key="1">
    <source>
        <dbReference type="ARBA" id="ARBA00006484"/>
    </source>
</evidence>
<evidence type="ECO:0000313" key="6">
    <source>
        <dbReference type="Proteomes" id="UP000198906"/>
    </source>
</evidence>
<feature type="domain" description="Ketoreductase" evidence="4">
    <location>
        <begin position="4"/>
        <end position="201"/>
    </location>
</feature>
<dbReference type="InterPro" id="IPR057326">
    <property type="entry name" value="KR_dom"/>
</dbReference>
<evidence type="ECO:0000313" key="5">
    <source>
        <dbReference type="EMBL" id="SCL26987.1"/>
    </source>
</evidence>
<dbReference type="GO" id="GO:0030497">
    <property type="term" value="P:fatty acid elongation"/>
    <property type="evidence" value="ECO:0007669"/>
    <property type="project" value="TreeGrafter"/>
</dbReference>
<dbReference type="Gene3D" id="3.40.50.720">
    <property type="entry name" value="NAD(P)-binding Rossmann-like Domain"/>
    <property type="match status" value="1"/>
</dbReference>
<dbReference type="PRINTS" id="PR00081">
    <property type="entry name" value="GDHRDH"/>
</dbReference>
<feature type="compositionally biased region" description="Basic and acidic residues" evidence="3">
    <location>
        <begin position="193"/>
        <end position="203"/>
    </location>
</feature>
<evidence type="ECO:0000259" key="4">
    <source>
        <dbReference type="SMART" id="SM00822"/>
    </source>
</evidence>
<dbReference type="AlphaFoldDB" id="A0A1C6SC53"/>
<dbReference type="PRINTS" id="PR00080">
    <property type="entry name" value="SDRFAMILY"/>
</dbReference>
<evidence type="ECO:0000256" key="3">
    <source>
        <dbReference type="SAM" id="MobiDB-lite"/>
    </source>
</evidence>
<dbReference type="SUPFAM" id="SSF51735">
    <property type="entry name" value="NAD(P)-binding Rossmann-fold domains"/>
    <property type="match status" value="1"/>
</dbReference>
<comment type="similarity">
    <text evidence="1 2">Belongs to the short-chain dehydrogenases/reductases (SDR) family.</text>
</comment>
<protein>
    <submittedName>
        <fullName evidence="5">NAD(P)-dependent dehydrogenase, short-chain alcohol dehydrogenase family</fullName>
    </submittedName>
</protein>
<reference evidence="6" key="1">
    <citation type="submission" date="2016-06" db="EMBL/GenBank/DDBJ databases">
        <authorList>
            <person name="Varghese N."/>
        </authorList>
    </citation>
    <scope>NUCLEOTIDE SEQUENCE [LARGE SCALE GENOMIC DNA]</scope>
    <source>
        <strain evidence="6">DSM 46123</strain>
    </source>
</reference>
<dbReference type="GO" id="GO:0016616">
    <property type="term" value="F:oxidoreductase activity, acting on the CH-OH group of donors, NAD or NADP as acceptor"/>
    <property type="evidence" value="ECO:0007669"/>
    <property type="project" value="TreeGrafter"/>
</dbReference>
<dbReference type="PANTHER" id="PTHR42760">
    <property type="entry name" value="SHORT-CHAIN DEHYDROGENASES/REDUCTASES FAMILY MEMBER"/>
    <property type="match status" value="1"/>
</dbReference>
<feature type="region of interest" description="Disordered" evidence="3">
    <location>
        <begin position="188"/>
        <end position="230"/>
    </location>
</feature>
<dbReference type="PROSITE" id="PS00061">
    <property type="entry name" value="ADH_SHORT"/>
    <property type="match status" value="1"/>
</dbReference>
<sequence>MTTPVTVITGGGRGIGAATARRLAHAGHDIALCYRRDTDAATAVLADIHATGRRGIAVPTDTREPDQVTRLFDTATATLGPITGLVNNAGITSPIGPLVDLAVEDLRRVVGYLLCAQQAARRMTAGAAIVNVSSVAATLGSPGEYIHYAASKAATDTFTVGLAKELAPRGIRVNAVAPGIVRTDIHALSGMPDRPDRVAEPHRPGGRTRRDRRRDRLAAQSGSLLHHRYGAARRRRPLMGATGLVSVRALALFGPEEGPDRST</sequence>
<dbReference type="InterPro" id="IPR002347">
    <property type="entry name" value="SDR_fam"/>
</dbReference>
<feature type="compositionally biased region" description="Basic residues" evidence="3">
    <location>
        <begin position="204"/>
        <end position="215"/>
    </location>
</feature>
<accession>A0A1C6SC53</accession>
<dbReference type="PANTHER" id="PTHR42760:SF40">
    <property type="entry name" value="3-OXOACYL-[ACYL-CARRIER-PROTEIN] REDUCTASE, CHLOROPLASTIC"/>
    <property type="match status" value="1"/>
</dbReference>
<proteinExistence type="inferred from homology"/>
<keyword evidence="6" id="KW-1185">Reference proteome</keyword>
<dbReference type="Pfam" id="PF00106">
    <property type="entry name" value="adh_short"/>
    <property type="match status" value="1"/>
</dbReference>
<evidence type="ECO:0000256" key="2">
    <source>
        <dbReference type="RuleBase" id="RU000363"/>
    </source>
</evidence>
<gene>
    <name evidence="5" type="ORF">GA0074694_4677</name>
</gene>
<dbReference type="CDD" id="cd05233">
    <property type="entry name" value="SDR_c"/>
    <property type="match status" value="1"/>
</dbReference>
<dbReference type="STRING" id="47866.GA0074694_4677"/>
<dbReference type="InterPro" id="IPR020904">
    <property type="entry name" value="Sc_DH/Rdtase_CS"/>
</dbReference>